<feature type="domain" description="SDA1 middle" evidence="8">
    <location>
        <begin position="503"/>
        <end position="662"/>
    </location>
</feature>
<dbReference type="EMBL" id="CABPRJ010000963">
    <property type="protein sequence ID" value="VVC33135.1"/>
    <property type="molecule type" value="Genomic_DNA"/>
</dbReference>
<dbReference type="GO" id="GO:0015031">
    <property type="term" value="P:protein transport"/>
    <property type="evidence" value="ECO:0007669"/>
    <property type="project" value="UniProtKB-KW"/>
</dbReference>
<feature type="compositionally biased region" description="Acidic residues" evidence="7">
    <location>
        <begin position="494"/>
        <end position="531"/>
    </location>
</feature>
<dbReference type="SUPFAM" id="SSF48371">
    <property type="entry name" value="ARM repeat"/>
    <property type="match status" value="1"/>
</dbReference>
<evidence type="ECO:0000259" key="9">
    <source>
        <dbReference type="Pfam" id="PF08158"/>
    </source>
</evidence>
<feature type="compositionally biased region" description="Basic and acidic residues" evidence="7">
    <location>
        <begin position="532"/>
        <end position="547"/>
    </location>
</feature>
<evidence type="ECO:0000256" key="7">
    <source>
        <dbReference type="SAM" id="MobiDB-lite"/>
    </source>
</evidence>
<evidence type="ECO:0000256" key="3">
    <source>
        <dbReference type="ARBA" id="ARBA00022517"/>
    </source>
</evidence>
<feature type="domain" description="SDA1 C-terminal" evidence="10">
    <location>
        <begin position="680"/>
        <end position="725"/>
    </location>
</feature>
<evidence type="ECO:0000256" key="2">
    <source>
        <dbReference type="ARBA" id="ARBA00022448"/>
    </source>
</evidence>
<dbReference type="GO" id="GO:0005730">
    <property type="term" value="C:nucleolus"/>
    <property type="evidence" value="ECO:0007669"/>
    <property type="project" value="UniProtKB-SubCell"/>
</dbReference>
<sequence length="726" mass="84471">MVRHNNQLPNNLPQLQNLIKRDPASYKDEFLQQQRHYKSLLAVFTLRPTDFNKSLDELVMFMAQVAHCYPGELSSFAQELTDILQTHGPVLDKDMRMTFCRALILLRNKRLLTPTDLLSLFFGLLRSQDKELRKFLESHIVSDIKNLNSKHKDAKLNRNLQNFMYTMLKDNNAKAAKMSLGIMVDLYKKNIWRDTKTVNVISTGCFSKITKVMVAALKFFVTVDTNDSSDESDSSSSDDDTPNTREVIMANKVSKTTRKRTKNLKKVKRLVEKNKKKKKQSFSSNFAALTLIHDPQGFAEKLFHQLEKRHERFEVKMLTLDVVSRLIGLHQLIIFNYYPYIQRFLQPHQKEVIRMMQFIAQASHELIPPDVLEPVLRTLVNNFVSERNSSDVMAIGLNAIREMCSRAPLVMTEDILRDLAQYKNYRERSVMMAAKSLIHVYRATMPHLLHKKDRGRPTEATLEIVAKKYGEVDAKEFVPGAEILLETENTKADDDSDNSDEEWVNVSQSEDENDNDNDEVDEEIEEQEDEEIERHEDEEIESQKDEESTSDEEDIDHSNYSQKSLTIEKITPTKKVVTKQQQLAEKKEKAVEVSSMRILTDEDFKRIEIAQLNKQLTTARNRKRPAEPDTSRGELVRLKDIENIYKKRKHDKQTRIDSIKQGQEGREKFGYKDGRLNPFSSKTNREKKKTKNFMMIKHKAKGKVKKSFKDKQIALRNHLVKLKKMK</sequence>
<feature type="domain" description="SDA1 N-terminal" evidence="9">
    <location>
        <begin position="61"/>
        <end position="426"/>
    </location>
</feature>
<comment type="similarity">
    <text evidence="1 6">Belongs to the SDA1 family.</text>
</comment>
<dbReference type="GO" id="GO:0042273">
    <property type="term" value="P:ribosomal large subunit biogenesis"/>
    <property type="evidence" value="ECO:0007669"/>
    <property type="project" value="UniProtKB-UniRule"/>
</dbReference>
<name>A0A5E4MRX0_9HEMI</name>
<dbReference type="PANTHER" id="PTHR12730">
    <property type="entry name" value="HSDA/SDA1-RELATED"/>
    <property type="match status" value="1"/>
</dbReference>
<keyword evidence="3 6" id="KW-0690">Ribosome biogenesis</keyword>
<dbReference type="InterPro" id="IPR016024">
    <property type="entry name" value="ARM-type_fold"/>
</dbReference>
<evidence type="ECO:0000259" key="8">
    <source>
        <dbReference type="Pfam" id="PF05285"/>
    </source>
</evidence>
<feature type="region of interest" description="Disordered" evidence="7">
    <location>
        <begin position="662"/>
        <end position="686"/>
    </location>
</feature>
<reference evidence="11 12" key="1">
    <citation type="submission" date="2019-08" db="EMBL/GenBank/DDBJ databases">
        <authorList>
            <person name="Alioto T."/>
            <person name="Alioto T."/>
            <person name="Gomez Garrido J."/>
        </authorList>
    </citation>
    <scope>NUCLEOTIDE SEQUENCE [LARGE SCALE GENOMIC DNA]</scope>
</reference>
<evidence type="ECO:0000256" key="4">
    <source>
        <dbReference type="ARBA" id="ARBA00022927"/>
    </source>
</evidence>
<evidence type="ECO:0000256" key="1">
    <source>
        <dbReference type="ARBA" id="ARBA00005783"/>
    </source>
</evidence>
<comment type="subcellular location">
    <subcellularLocation>
        <location evidence="6">Nucleus</location>
        <location evidence="6">Nucleolus</location>
    </subcellularLocation>
</comment>
<keyword evidence="4 6" id="KW-0653">Protein transport</keyword>
<feature type="compositionally biased region" description="Acidic residues" evidence="7">
    <location>
        <begin position="227"/>
        <end position="241"/>
    </location>
</feature>
<keyword evidence="12" id="KW-1185">Reference proteome</keyword>
<comment type="function">
    <text evidence="6">Required for 60S pre-ribosomal subunits export to the cytoplasm.</text>
</comment>
<dbReference type="InterPro" id="IPR027312">
    <property type="entry name" value="Sda1"/>
</dbReference>
<dbReference type="InterPro" id="IPR012977">
    <property type="entry name" value="SDA1_N"/>
</dbReference>
<feature type="region of interest" description="Disordered" evidence="7">
    <location>
        <begin position="225"/>
        <end position="255"/>
    </location>
</feature>
<organism evidence="11 12">
    <name type="scientific">Cinara cedri</name>
    <dbReference type="NCBI Taxonomy" id="506608"/>
    <lineage>
        <taxon>Eukaryota</taxon>
        <taxon>Metazoa</taxon>
        <taxon>Ecdysozoa</taxon>
        <taxon>Arthropoda</taxon>
        <taxon>Hexapoda</taxon>
        <taxon>Insecta</taxon>
        <taxon>Pterygota</taxon>
        <taxon>Neoptera</taxon>
        <taxon>Paraneoptera</taxon>
        <taxon>Hemiptera</taxon>
        <taxon>Sternorrhyncha</taxon>
        <taxon>Aphidomorpha</taxon>
        <taxon>Aphidoidea</taxon>
        <taxon>Aphididae</taxon>
        <taxon>Lachninae</taxon>
        <taxon>Cinara</taxon>
    </lineage>
</organism>
<evidence type="ECO:0000313" key="12">
    <source>
        <dbReference type="Proteomes" id="UP000325440"/>
    </source>
</evidence>
<dbReference type="Pfam" id="PF08158">
    <property type="entry name" value="SDA1_HEAT"/>
    <property type="match status" value="1"/>
</dbReference>
<evidence type="ECO:0000256" key="6">
    <source>
        <dbReference type="RuleBase" id="RU365057"/>
    </source>
</evidence>
<dbReference type="InterPro" id="IPR007949">
    <property type="entry name" value="SDA1_MD"/>
</dbReference>
<accession>A0A5E4MRX0</accession>
<evidence type="ECO:0000313" key="11">
    <source>
        <dbReference type="EMBL" id="VVC33135.1"/>
    </source>
</evidence>
<proteinExistence type="inferred from homology"/>
<keyword evidence="2 6" id="KW-0813">Transport</keyword>
<feature type="region of interest" description="Disordered" evidence="7">
    <location>
        <begin position="487"/>
        <end position="569"/>
    </location>
</feature>
<dbReference type="Pfam" id="PF21638">
    <property type="entry name" value="SDA1_C"/>
    <property type="match status" value="1"/>
</dbReference>
<keyword evidence="5 6" id="KW-0539">Nucleus</keyword>
<dbReference type="GO" id="GO:0000055">
    <property type="term" value="P:ribosomal large subunit export from nucleus"/>
    <property type="evidence" value="ECO:0007669"/>
    <property type="project" value="UniProtKB-UniRule"/>
</dbReference>
<feature type="compositionally biased region" description="Basic and acidic residues" evidence="7">
    <location>
        <begin position="662"/>
        <end position="675"/>
    </location>
</feature>
<dbReference type="Pfam" id="PF05285">
    <property type="entry name" value="SDA1_dom"/>
    <property type="match status" value="1"/>
</dbReference>
<dbReference type="Proteomes" id="UP000325440">
    <property type="component" value="Unassembled WGS sequence"/>
</dbReference>
<evidence type="ECO:0000259" key="10">
    <source>
        <dbReference type="Pfam" id="PF21638"/>
    </source>
</evidence>
<gene>
    <name evidence="11" type="ORF">CINCED_3A016493</name>
</gene>
<dbReference type="PANTHER" id="PTHR12730:SF0">
    <property type="entry name" value="PROTEIN SDA1 HOMOLOG"/>
    <property type="match status" value="1"/>
</dbReference>
<dbReference type="OrthoDB" id="2196187at2759"/>
<protein>
    <recommendedName>
        <fullName evidence="6">Protein SDA1</fullName>
    </recommendedName>
</protein>
<dbReference type="InterPro" id="IPR048292">
    <property type="entry name" value="SDA1_C"/>
</dbReference>
<dbReference type="AlphaFoldDB" id="A0A5E4MRX0"/>
<evidence type="ECO:0000256" key="5">
    <source>
        <dbReference type="ARBA" id="ARBA00023242"/>
    </source>
</evidence>